<dbReference type="EMBL" id="UOGE01000077">
    <property type="protein sequence ID" value="VAX22566.1"/>
    <property type="molecule type" value="Genomic_DNA"/>
</dbReference>
<gene>
    <name evidence="1" type="ORF">MNBD_NITROSPINAE02-717</name>
</gene>
<dbReference type="Gene3D" id="1.10.3910.10">
    <property type="entry name" value="SP0561-like"/>
    <property type="match status" value="1"/>
</dbReference>
<dbReference type="InterPro" id="IPR038062">
    <property type="entry name" value="ScdA-like_N_sf"/>
</dbReference>
<dbReference type="InterPro" id="IPR019903">
    <property type="entry name" value="RIC_family"/>
</dbReference>
<name>A0A3B1BW40_9ZZZZ</name>
<organism evidence="1">
    <name type="scientific">hydrothermal vent metagenome</name>
    <dbReference type="NCBI Taxonomy" id="652676"/>
    <lineage>
        <taxon>unclassified sequences</taxon>
        <taxon>metagenomes</taxon>
        <taxon>ecological metagenomes</taxon>
    </lineage>
</organism>
<protein>
    <recommendedName>
        <fullName evidence="2">DUF1858 domain-containing protein</fullName>
    </recommendedName>
</protein>
<sequence>MEVITEDMIINYVVNKYPVTMKVFNDFKVDSCCGGGQSIATTAAVSKANVPELIVALNEAISKEP</sequence>
<evidence type="ECO:0000313" key="1">
    <source>
        <dbReference type="EMBL" id="VAX22566.1"/>
    </source>
</evidence>
<evidence type="ECO:0008006" key="2">
    <source>
        <dbReference type="Google" id="ProtNLM"/>
    </source>
</evidence>
<proteinExistence type="predicted"/>
<dbReference type="AlphaFoldDB" id="A0A3B1BW40"/>
<accession>A0A3B1BW40</accession>
<dbReference type="SUPFAM" id="SSF140683">
    <property type="entry name" value="SP0561-like"/>
    <property type="match status" value="1"/>
</dbReference>
<dbReference type="Pfam" id="PF04405">
    <property type="entry name" value="ScdA_N"/>
    <property type="match status" value="1"/>
</dbReference>
<reference evidence="1" key="1">
    <citation type="submission" date="2018-06" db="EMBL/GenBank/DDBJ databases">
        <authorList>
            <person name="Zhirakovskaya E."/>
        </authorList>
    </citation>
    <scope>NUCLEOTIDE SEQUENCE</scope>
</reference>